<evidence type="ECO:0000256" key="1">
    <source>
        <dbReference type="ARBA" id="ARBA00004651"/>
    </source>
</evidence>
<evidence type="ECO:0000256" key="2">
    <source>
        <dbReference type="ARBA" id="ARBA00022475"/>
    </source>
</evidence>
<reference evidence="7" key="1">
    <citation type="submission" date="2019-08" db="EMBL/GenBank/DDBJ databases">
        <authorList>
            <person name="Kucharzyk K."/>
            <person name="Murdoch R.W."/>
            <person name="Higgins S."/>
            <person name="Loffler F."/>
        </authorList>
    </citation>
    <scope>NUCLEOTIDE SEQUENCE</scope>
</reference>
<evidence type="ECO:0000256" key="6">
    <source>
        <dbReference type="SAM" id="Phobius"/>
    </source>
</evidence>
<organism evidence="7">
    <name type="scientific">bioreactor metagenome</name>
    <dbReference type="NCBI Taxonomy" id="1076179"/>
    <lineage>
        <taxon>unclassified sequences</taxon>
        <taxon>metagenomes</taxon>
        <taxon>ecological metagenomes</taxon>
    </lineage>
</organism>
<evidence type="ECO:0000256" key="4">
    <source>
        <dbReference type="ARBA" id="ARBA00022989"/>
    </source>
</evidence>
<gene>
    <name evidence="7" type="primary">mrpC_5</name>
    <name evidence="7" type="ORF">SDC9_153124</name>
</gene>
<dbReference type="AlphaFoldDB" id="A0A645EWQ1"/>
<feature type="transmembrane region" description="Helical" evidence="6">
    <location>
        <begin position="12"/>
        <end position="29"/>
    </location>
</feature>
<comment type="caution">
    <text evidence="7">The sequence shown here is derived from an EMBL/GenBank/DDBJ whole genome shotgun (WGS) entry which is preliminary data.</text>
</comment>
<dbReference type="InterPro" id="IPR039428">
    <property type="entry name" value="NUOK/Mnh_C1-like"/>
</dbReference>
<evidence type="ECO:0000256" key="3">
    <source>
        <dbReference type="ARBA" id="ARBA00022692"/>
    </source>
</evidence>
<dbReference type="Gene3D" id="1.10.287.3510">
    <property type="match status" value="1"/>
</dbReference>
<dbReference type="GO" id="GO:0005886">
    <property type="term" value="C:plasma membrane"/>
    <property type="evidence" value="ECO:0007669"/>
    <property type="project" value="UniProtKB-SubCell"/>
</dbReference>
<protein>
    <submittedName>
        <fullName evidence="7">Na(+)/H(+) antiporter subunit C</fullName>
    </submittedName>
</protein>
<proteinExistence type="predicted"/>
<dbReference type="InterPro" id="IPR050601">
    <property type="entry name" value="CPA3_antiporter_subunitC"/>
</dbReference>
<keyword evidence="3 6" id="KW-0812">Transmembrane</keyword>
<sequence>MLNTLLENRFAVVSVILFGIGFANVMIQLNLLKKVVGFNIMDSAVFLLLASQGYINGKAAPIVGEGAVNASLYINPIPSGLVLTGIVVSVSITAFSLALIVRIYHQYGTIELDELLEKVKKEED</sequence>
<comment type="subcellular location">
    <subcellularLocation>
        <location evidence="1">Cell membrane</location>
        <topology evidence="1">Multi-pass membrane protein</topology>
    </subcellularLocation>
</comment>
<name>A0A645EWQ1_9ZZZZ</name>
<dbReference type="PANTHER" id="PTHR34583">
    <property type="entry name" value="ANTIPORTER SUBUNIT MNHC2-RELATED"/>
    <property type="match status" value="1"/>
</dbReference>
<feature type="transmembrane region" description="Helical" evidence="6">
    <location>
        <begin position="81"/>
        <end position="101"/>
    </location>
</feature>
<keyword evidence="5 6" id="KW-0472">Membrane</keyword>
<evidence type="ECO:0000256" key="5">
    <source>
        <dbReference type="ARBA" id="ARBA00023136"/>
    </source>
</evidence>
<dbReference type="Pfam" id="PF00420">
    <property type="entry name" value="Oxidored_q2"/>
    <property type="match status" value="1"/>
</dbReference>
<dbReference type="PANTHER" id="PTHR34583:SF2">
    <property type="entry name" value="ANTIPORTER SUBUNIT MNHC2-RELATED"/>
    <property type="match status" value="1"/>
</dbReference>
<keyword evidence="2" id="KW-1003">Cell membrane</keyword>
<keyword evidence="4 6" id="KW-1133">Transmembrane helix</keyword>
<accession>A0A645EWQ1</accession>
<dbReference type="EMBL" id="VSSQ01051773">
    <property type="protein sequence ID" value="MPN05870.1"/>
    <property type="molecule type" value="Genomic_DNA"/>
</dbReference>
<evidence type="ECO:0000313" key="7">
    <source>
        <dbReference type="EMBL" id="MPN05870.1"/>
    </source>
</evidence>